<reference evidence="2 3" key="1">
    <citation type="submission" date="2018-06" db="EMBL/GenBank/DDBJ databases">
        <title>Complete Genomes of Monosporascus.</title>
        <authorList>
            <person name="Robinson A.J."/>
            <person name="Natvig D.O."/>
        </authorList>
    </citation>
    <scope>NUCLEOTIDE SEQUENCE [LARGE SCALE GENOMIC DNA]</scope>
    <source>
        <strain evidence="2 3">CBS 609.92</strain>
    </source>
</reference>
<dbReference type="Pfam" id="PF26001">
    <property type="entry name" value="Pex8"/>
    <property type="match status" value="1"/>
</dbReference>
<feature type="compositionally biased region" description="Low complexity" evidence="1">
    <location>
        <begin position="484"/>
        <end position="513"/>
    </location>
</feature>
<evidence type="ECO:0000313" key="3">
    <source>
        <dbReference type="Proteomes" id="UP000294003"/>
    </source>
</evidence>
<feature type="region of interest" description="Disordered" evidence="1">
    <location>
        <begin position="610"/>
        <end position="629"/>
    </location>
</feature>
<dbReference type="EMBL" id="QJNS01000081">
    <property type="protein sequence ID" value="RYO88828.1"/>
    <property type="molecule type" value="Genomic_DNA"/>
</dbReference>
<keyword evidence="3" id="KW-1185">Reference proteome</keyword>
<dbReference type="InterPro" id="IPR055334">
    <property type="entry name" value="PEX8-like"/>
</dbReference>
<sequence length="753" mass="80828">MPADRMLTTVLRAYQDPPSVAATRIDAIFGTTTSLLSTLNNPLNLSLLTSHFLTARAIWQQHPLTDLRTCLRVISVYNTAAFHVRRNELESAHLPPGQPRLGGGLSADEWARAVAKGADDRSSRWRHCLVLTGMLMGMEAEDRRSLSRGLRGTLEEAVVTAANLALEDPIRTGPLGSRAVVLALTYAFPLLSDFVKGVLNCNALLPAIVEGMVGEEGFQNGDFVRAISADIAPEQNVWWSANSPSVGRLQNLVSRPLVQNMGPLSRLAAFAVQHAAHSNIVLQSQDDLLDFTARLLDAWGQCPLSGIDMSVETTALSPEVLQGPWPMLWELLKKIMYTVVATLQPIMGRTLLDPYLRRDFIAPAVASKTLHTLRNLSFVSSRQGASAFHVYTFTYLTSIDIITRYPEACIAFLEDTQPPPPPAPQNGQTTPPPLAQALTLFYLNAAEHLPFSISTPACETLIIAPATSLLAPTSWLSYAQIQPESPSSLSSSQSQPPENTAPPQQQQQQQQQQLPPPALALELFEASHSCVLSALSCPQHGALAASLVPYYVDALLSSFPARVSPRQFRLAFRTVAQIAGGPPFPLAASHPDLAETLLEMVRWRAVEGGASTAPLPSSSSSASASAPERQPPLSEQTALLLALVDAIPYLPLHAVEEWLTRAALALPSVPDPAMRDAVRRRICEVLASGKLDVERAALGVAWWGVGGGRELVLFGLLPPGAGGAGGGDGQFMMSGALGGGGHGENVEKERSRL</sequence>
<name>A0ABY0HAR8_9PEZI</name>
<feature type="region of interest" description="Disordered" evidence="1">
    <location>
        <begin position="484"/>
        <end position="515"/>
    </location>
</feature>
<proteinExistence type="predicted"/>
<evidence type="ECO:0008006" key="4">
    <source>
        <dbReference type="Google" id="ProtNLM"/>
    </source>
</evidence>
<organism evidence="2 3">
    <name type="scientific">Monosporascus cannonballus</name>
    <dbReference type="NCBI Taxonomy" id="155416"/>
    <lineage>
        <taxon>Eukaryota</taxon>
        <taxon>Fungi</taxon>
        <taxon>Dikarya</taxon>
        <taxon>Ascomycota</taxon>
        <taxon>Pezizomycotina</taxon>
        <taxon>Sordariomycetes</taxon>
        <taxon>Xylariomycetidae</taxon>
        <taxon>Xylariales</taxon>
        <taxon>Xylariales incertae sedis</taxon>
        <taxon>Monosporascus</taxon>
    </lineage>
</organism>
<feature type="compositionally biased region" description="Low complexity" evidence="1">
    <location>
        <begin position="610"/>
        <end position="627"/>
    </location>
</feature>
<accession>A0ABY0HAR8</accession>
<evidence type="ECO:0000256" key="1">
    <source>
        <dbReference type="SAM" id="MobiDB-lite"/>
    </source>
</evidence>
<comment type="caution">
    <text evidence="2">The sequence shown here is derived from an EMBL/GenBank/DDBJ whole genome shotgun (WGS) entry which is preliminary data.</text>
</comment>
<protein>
    <recommendedName>
        <fullName evidence="4">Peroxisomal membrane protein PEX17</fullName>
    </recommendedName>
</protein>
<gene>
    <name evidence="2" type="ORF">DL762_003545</name>
</gene>
<dbReference type="Proteomes" id="UP000294003">
    <property type="component" value="Unassembled WGS sequence"/>
</dbReference>
<dbReference type="PANTHER" id="PTHR39214:SF1">
    <property type="entry name" value="MICROBODY (PEROXISOME) BIOGENESIS PROTEIN PEROXIN 8 (EUROFUNG)"/>
    <property type="match status" value="1"/>
</dbReference>
<evidence type="ECO:0000313" key="2">
    <source>
        <dbReference type="EMBL" id="RYO88828.1"/>
    </source>
</evidence>
<dbReference type="PANTHER" id="PTHR39214">
    <property type="entry name" value="MICROBODY (PEROXISOME) BIOGENESIS PROTEIN PEROXIN 8 (EUROFUNG)"/>
    <property type="match status" value="1"/>
</dbReference>